<comment type="caution">
    <text evidence="1">The sequence shown here is derived from an EMBL/GenBank/DDBJ whole genome shotgun (WGS) entry which is preliminary data.</text>
</comment>
<feature type="non-terminal residue" evidence="1">
    <location>
        <position position="1"/>
    </location>
</feature>
<dbReference type="CDD" id="cd22784">
    <property type="entry name" value="DPBB_MltA_YuiC-like"/>
    <property type="match status" value="1"/>
</dbReference>
<organism evidence="1 2">
    <name type="scientific">Candidatus Azambacteria bacterium RIFCSPLOWO2_02_FULL_44_14</name>
    <dbReference type="NCBI Taxonomy" id="1797306"/>
    <lineage>
        <taxon>Bacteria</taxon>
        <taxon>Candidatus Azamiibacteriota</taxon>
    </lineage>
</organism>
<dbReference type="AlphaFoldDB" id="A0A1F5CAN7"/>
<dbReference type="EMBL" id="MEYV01000016">
    <property type="protein sequence ID" value="OGD39878.1"/>
    <property type="molecule type" value="Genomic_DNA"/>
</dbReference>
<evidence type="ECO:0000313" key="2">
    <source>
        <dbReference type="Proteomes" id="UP000177197"/>
    </source>
</evidence>
<protein>
    <recommendedName>
        <fullName evidence="3">3D domain-containing protein</fullName>
    </recommendedName>
</protein>
<evidence type="ECO:0000313" key="1">
    <source>
        <dbReference type="EMBL" id="OGD39878.1"/>
    </source>
</evidence>
<accession>A0A1F5CAN7</accession>
<evidence type="ECO:0008006" key="3">
    <source>
        <dbReference type="Google" id="ProtNLM"/>
    </source>
</evidence>
<sequence length="150" mass="16669">ALSTNLGIPQARAASFWEDVIQPAWANTLFAPPADAMSFIGITGGDSLMSAIQPQPNIIKVTITAYSSTYDQTDEDPFTTASGKQVMDGIVAANFLEFGTKIKIPEIFGDKIFVVEDRMARRHNYRIDIWFPNRSQAKRFGIQELEVIIL</sequence>
<gene>
    <name evidence="1" type="ORF">A3I30_01325</name>
</gene>
<reference evidence="1 2" key="1">
    <citation type="journal article" date="2016" name="Nat. Commun.">
        <title>Thousands of microbial genomes shed light on interconnected biogeochemical processes in an aquifer system.</title>
        <authorList>
            <person name="Anantharaman K."/>
            <person name="Brown C.T."/>
            <person name="Hug L.A."/>
            <person name="Sharon I."/>
            <person name="Castelle C.J."/>
            <person name="Probst A.J."/>
            <person name="Thomas B.C."/>
            <person name="Singh A."/>
            <person name="Wilkins M.J."/>
            <person name="Karaoz U."/>
            <person name="Brodie E.L."/>
            <person name="Williams K.H."/>
            <person name="Hubbard S.S."/>
            <person name="Banfield J.F."/>
        </authorList>
    </citation>
    <scope>NUCLEOTIDE SEQUENCE [LARGE SCALE GENOMIC DNA]</scope>
</reference>
<proteinExistence type="predicted"/>
<dbReference type="Proteomes" id="UP000177197">
    <property type="component" value="Unassembled WGS sequence"/>
</dbReference>
<name>A0A1F5CAN7_9BACT</name>